<evidence type="ECO:0000256" key="10">
    <source>
        <dbReference type="SAM" id="Phobius"/>
    </source>
</evidence>
<sequence>MRIKTRFTIHLALGLILWMLGTGLLIVIMLEGLLPVLGIHISMDDEGLVVGGIFGASTLLCIALFGWYFGGPLGFIMSWIHRLSQDIYKPPANVSKIYTRKGKLRMRFRLYREVLEHLQSLGSILQANEIERTQIEQAKQDWIAGISHDLKTPLTYIKGYSALLLNEQYEWSKEEAISFIREMDDKGKHMEELIQDLSLVTQLNRADGALPLQKTNQDLVEFTKRVVADISNNPQAGSYHLHFQADSPAIHVDFDSKFMQRILQNIMMNSVLHNPEHTDIYVQIADSGEHAVIRIKDNGVGMPAHTVEHLFHQYYRGTTTDSSSEGTGLGMAIVYKLVQAHDGTITVESEPSKGTTFTVLLPKKGLSSSGSEQ</sequence>
<evidence type="ECO:0000256" key="4">
    <source>
        <dbReference type="ARBA" id="ARBA00022553"/>
    </source>
</evidence>
<evidence type="ECO:0000256" key="1">
    <source>
        <dbReference type="ARBA" id="ARBA00000085"/>
    </source>
</evidence>
<dbReference type="InterPro" id="IPR003661">
    <property type="entry name" value="HisK_dim/P_dom"/>
</dbReference>
<keyword evidence="4" id="KW-0597">Phosphoprotein</keyword>
<reference evidence="12 13" key="1">
    <citation type="submission" date="2021-03" db="EMBL/GenBank/DDBJ databases">
        <title>Genomic Encyclopedia of Type Strains, Phase IV (KMG-IV): sequencing the most valuable type-strain genomes for metagenomic binning, comparative biology and taxonomic classification.</title>
        <authorList>
            <person name="Goeker M."/>
        </authorList>
    </citation>
    <scope>NUCLEOTIDE SEQUENCE [LARGE SCALE GENOMIC DNA]</scope>
    <source>
        <strain evidence="12 13">DSM 15596</strain>
    </source>
</reference>
<name>A0ABS4F5U3_9BACL</name>
<keyword evidence="10" id="KW-0472">Membrane</keyword>
<keyword evidence="8" id="KW-0067">ATP-binding</keyword>
<keyword evidence="7 12" id="KW-0418">Kinase</keyword>
<keyword evidence="10" id="KW-0812">Transmembrane</keyword>
<dbReference type="Gene3D" id="3.30.565.10">
    <property type="entry name" value="Histidine kinase-like ATPase, C-terminal domain"/>
    <property type="match status" value="1"/>
</dbReference>
<gene>
    <name evidence="12" type="ORF">J2Z18_000671</name>
</gene>
<dbReference type="Proteomes" id="UP000706926">
    <property type="component" value="Unassembled WGS sequence"/>
</dbReference>
<keyword evidence="13" id="KW-1185">Reference proteome</keyword>
<dbReference type="GeneID" id="95402717"/>
<keyword evidence="5" id="KW-0808">Transferase</keyword>
<evidence type="ECO:0000259" key="11">
    <source>
        <dbReference type="PROSITE" id="PS50109"/>
    </source>
</evidence>
<dbReference type="InterPro" id="IPR004358">
    <property type="entry name" value="Sig_transdc_His_kin-like_C"/>
</dbReference>
<dbReference type="CDD" id="cd00082">
    <property type="entry name" value="HisKA"/>
    <property type="match status" value="1"/>
</dbReference>
<dbReference type="InterPro" id="IPR050351">
    <property type="entry name" value="BphY/WalK/GraS-like"/>
</dbReference>
<dbReference type="InterPro" id="IPR036890">
    <property type="entry name" value="HATPase_C_sf"/>
</dbReference>
<evidence type="ECO:0000256" key="5">
    <source>
        <dbReference type="ARBA" id="ARBA00022679"/>
    </source>
</evidence>
<dbReference type="Pfam" id="PF00512">
    <property type="entry name" value="HisKA"/>
    <property type="match status" value="1"/>
</dbReference>
<feature type="domain" description="Histidine kinase" evidence="11">
    <location>
        <begin position="145"/>
        <end position="365"/>
    </location>
</feature>
<dbReference type="EC" id="2.7.13.3" evidence="3"/>
<dbReference type="SMART" id="SM00387">
    <property type="entry name" value="HATPase_c"/>
    <property type="match status" value="1"/>
</dbReference>
<dbReference type="InterPro" id="IPR005467">
    <property type="entry name" value="His_kinase_dom"/>
</dbReference>
<accession>A0ABS4F5U3</accession>
<dbReference type="PANTHER" id="PTHR45453:SF1">
    <property type="entry name" value="PHOSPHATE REGULON SENSOR PROTEIN PHOR"/>
    <property type="match status" value="1"/>
</dbReference>
<evidence type="ECO:0000256" key="6">
    <source>
        <dbReference type="ARBA" id="ARBA00022741"/>
    </source>
</evidence>
<protein>
    <recommendedName>
        <fullName evidence="3">histidine kinase</fullName>
        <ecNumber evidence="3">2.7.13.3</ecNumber>
    </recommendedName>
</protein>
<dbReference type="SMART" id="SM00388">
    <property type="entry name" value="HisKA"/>
    <property type="match status" value="1"/>
</dbReference>
<comment type="caution">
    <text evidence="12">The sequence shown here is derived from an EMBL/GenBank/DDBJ whole genome shotgun (WGS) entry which is preliminary data.</text>
</comment>
<evidence type="ECO:0000256" key="3">
    <source>
        <dbReference type="ARBA" id="ARBA00012438"/>
    </source>
</evidence>
<comment type="subcellular location">
    <subcellularLocation>
        <location evidence="2">Membrane</location>
    </subcellularLocation>
</comment>
<proteinExistence type="predicted"/>
<evidence type="ECO:0000256" key="2">
    <source>
        <dbReference type="ARBA" id="ARBA00004370"/>
    </source>
</evidence>
<dbReference type="EMBL" id="JAGGKI010000002">
    <property type="protein sequence ID" value="MBP1891599.1"/>
    <property type="molecule type" value="Genomic_DNA"/>
</dbReference>
<dbReference type="Pfam" id="PF02518">
    <property type="entry name" value="HATPase_c"/>
    <property type="match status" value="1"/>
</dbReference>
<dbReference type="PANTHER" id="PTHR45453">
    <property type="entry name" value="PHOSPHATE REGULON SENSOR PROTEIN PHOR"/>
    <property type="match status" value="1"/>
</dbReference>
<dbReference type="Gene3D" id="1.10.287.130">
    <property type="match status" value="1"/>
</dbReference>
<dbReference type="PROSITE" id="PS50109">
    <property type="entry name" value="HIS_KIN"/>
    <property type="match status" value="1"/>
</dbReference>
<feature type="transmembrane region" description="Helical" evidence="10">
    <location>
        <begin position="7"/>
        <end position="28"/>
    </location>
</feature>
<evidence type="ECO:0000313" key="13">
    <source>
        <dbReference type="Proteomes" id="UP000706926"/>
    </source>
</evidence>
<evidence type="ECO:0000313" key="12">
    <source>
        <dbReference type="EMBL" id="MBP1891599.1"/>
    </source>
</evidence>
<feature type="transmembrane region" description="Helical" evidence="10">
    <location>
        <begin position="48"/>
        <end position="69"/>
    </location>
</feature>
<evidence type="ECO:0000256" key="7">
    <source>
        <dbReference type="ARBA" id="ARBA00022777"/>
    </source>
</evidence>
<dbReference type="GO" id="GO:0016301">
    <property type="term" value="F:kinase activity"/>
    <property type="evidence" value="ECO:0007669"/>
    <property type="project" value="UniProtKB-KW"/>
</dbReference>
<dbReference type="InterPro" id="IPR036097">
    <property type="entry name" value="HisK_dim/P_sf"/>
</dbReference>
<dbReference type="SUPFAM" id="SSF47384">
    <property type="entry name" value="Homodimeric domain of signal transducing histidine kinase"/>
    <property type="match status" value="1"/>
</dbReference>
<evidence type="ECO:0000256" key="9">
    <source>
        <dbReference type="ARBA" id="ARBA00023012"/>
    </source>
</evidence>
<organism evidence="12 13">
    <name type="scientific">Paenibacillus lactis</name>
    <dbReference type="NCBI Taxonomy" id="228574"/>
    <lineage>
        <taxon>Bacteria</taxon>
        <taxon>Bacillati</taxon>
        <taxon>Bacillota</taxon>
        <taxon>Bacilli</taxon>
        <taxon>Bacillales</taxon>
        <taxon>Paenibacillaceae</taxon>
        <taxon>Paenibacillus</taxon>
    </lineage>
</organism>
<evidence type="ECO:0000256" key="8">
    <source>
        <dbReference type="ARBA" id="ARBA00022840"/>
    </source>
</evidence>
<dbReference type="SUPFAM" id="SSF55874">
    <property type="entry name" value="ATPase domain of HSP90 chaperone/DNA topoisomerase II/histidine kinase"/>
    <property type="match status" value="1"/>
</dbReference>
<dbReference type="CDD" id="cd00075">
    <property type="entry name" value="HATPase"/>
    <property type="match status" value="1"/>
</dbReference>
<keyword evidence="6" id="KW-0547">Nucleotide-binding</keyword>
<comment type="catalytic activity">
    <reaction evidence="1">
        <text>ATP + protein L-histidine = ADP + protein N-phospho-L-histidine.</text>
        <dbReference type="EC" id="2.7.13.3"/>
    </reaction>
</comment>
<dbReference type="InterPro" id="IPR003594">
    <property type="entry name" value="HATPase_dom"/>
</dbReference>
<dbReference type="RefSeq" id="WP_007132492.1">
    <property type="nucleotide sequence ID" value="NZ_BOSA01000001.1"/>
</dbReference>
<dbReference type="PRINTS" id="PR00344">
    <property type="entry name" value="BCTRLSENSOR"/>
</dbReference>
<keyword evidence="9" id="KW-0902">Two-component regulatory system</keyword>
<keyword evidence="10" id="KW-1133">Transmembrane helix</keyword>